<feature type="domain" description="Methyltransferase type 11" evidence="1">
    <location>
        <begin position="65"/>
        <end position="161"/>
    </location>
</feature>
<reference evidence="2" key="1">
    <citation type="journal article" date="2015" name="Nature">
        <title>Complex archaea that bridge the gap between prokaryotes and eukaryotes.</title>
        <authorList>
            <person name="Spang A."/>
            <person name="Saw J.H."/>
            <person name="Jorgensen S.L."/>
            <person name="Zaremba-Niedzwiedzka K."/>
            <person name="Martijn J."/>
            <person name="Lind A.E."/>
            <person name="van Eijk R."/>
            <person name="Schleper C."/>
            <person name="Guy L."/>
            <person name="Ettema T.J."/>
        </authorList>
    </citation>
    <scope>NUCLEOTIDE SEQUENCE</scope>
</reference>
<gene>
    <name evidence="2" type="ORF">LCGC14_1062530</name>
</gene>
<comment type="caution">
    <text evidence="2">The sequence shown here is derived from an EMBL/GenBank/DDBJ whole genome shotgun (WGS) entry which is preliminary data.</text>
</comment>
<organism evidence="2">
    <name type="scientific">marine sediment metagenome</name>
    <dbReference type="NCBI Taxonomy" id="412755"/>
    <lineage>
        <taxon>unclassified sequences</taxon>
        <taxon>metagenomes</taxon>
        <taxon>ecological metagenomes</taxon>
    </lineage>
</organism>
<evidence type="ECO:0000259" key="1">
    <source>
        <dbReference type="Pfam" id="PF08241"/>
    </source>
</evidence>
<protein>
    <recommendedName>
        <fullName evidence="1">Methyltransferase type 11 domain-containing protein</fullName>
    </recommendedName>
</protein>
<dbReference type="CDD" id="cd02440">
    <property type="entry name" value="AdoMet_MTases"/>
    <property type="match status" value="1"/>
</dbReference>
<dbReference type="Pfam" id="PF08241">
    <property type="entry name" value="Methyltransf_11"/>
    <property type="match status" value="1"/>
</dbReference>
<dbReference type="GO" id="GO:0008757">
    <property type="term" value="F:S-adenosylmethionine-dependent methyltransferase activity"/>
    <property type="evidence" value="ECO:0007669"/>
    <property type="project" value="InterPro"/>
</dbReference>
<dbReference type="InterPro" id="IPR029063">
    <property type="entry name" value="SAM-dependent_MTases_sf"/>
</dbReference>
<sequence length="255" mass="28987">MSDIPKTFDGKYYDRDYFQTPGGKKYRAADGSLQGWSYNNETGEFLGAGPIVKAWKEVFEPRNLLDIGAGRGTFLAYARVEAGIEAVGFDFSEWAVGDGRYGQTGETLHKCKAEWLMLHDATEPWPYDDDSFDLVVALDFLEHIYEEDLDFVIRELYRVAAKHIFLQTAVSGTGGLQGRNEEGYFLNKGEPVPEGLEGCAVAAHVTVRPESFWYDRLEHDDWMFRRDLKEHFIAVTDPAVIKNWLINSIIVLEKL</sequence>
<accession>A0A0F9MKQ1</accession>
<dbReference type="AlphaFoldDB" id="A0A0F9MKQ1"/>
<name>A0A0F9MKQ1_9ZZZZ</name>
<dbReference type="InterPro" id="IPR013216">
    <property type="entry name" value="Methyltransf_11"/>
</dbReference>
<evidence type="ECO:0000313" key="2">
    <source>
        <dbReference type="EMBL" id="KKN07880.1"/>
    </source>
</evidence>
<dbReference type="SUPFAM" id="SSF53335">
    <property type="entry name" value="S-adenosyl-L-methionine-dependent methyltransferases"/>
    <property type="match status" value="1"/>
</dbReference>
<dbReference type="Gene3D" id="3.40.50.150">
    <property type="entry name" value="Vaccinia Virus protein VP39"/>
    <property type="match status" value="1"/>
</dbReference>
<dbReference type="EMBL" id="LAZR01004517">
    <property type="protein sequence ID" value="KKN07880.1"/>
    <property type="molecule type" value="Genomic_DNA"/>
</dbReference>
<proteinExistence type="predicted"/>